<accession>A0A1H7MQ46</accession>
<dbReference type="Pfam" id="PF00174">
    <property type="entry name" value="Oxidored_molyb"/>
    <property type="match status" value="1"/>
</dbReference>
<proteinExistence type="predicted"/>
<dbReference type="InterPro" id="IPR036374">
    <property type="entry name" value="OxRdtase_Mopterin-bd_sf"/>
</dbReference>
<organism evidence="3 4">
    <name type="scientific">Parapedobacter koreensis</name>
    <dbReference type="NCBI Taxonomy" id="332977"/>
    <lineage>
        <taxon>Bacteria</taxon>
        <taxon>Pseudomonadati</taxon>
        <taxon>Bacteroidota</taxon>
        <taxon>Sphingobacteriia</taxon>
        <taxon>Sphingobacteriales</taxon>
        <taxon>Sphingobacteriaceae</taxon>
        <taxon>Parapedobacter</taxon>
    </lineage>
</organism>
<gene>
    <name evidence="3" type="ORF">SAMN05421740_103602</name>
</gene>
<keyword evidence="4" id="KW-1185">Reference proteome</keyword>
<evidence type="ECO:0000313" key="4">
    <source>
        <dbReference type="Proteomes" id="UP000198916"/>
    </source>
</evidence>
<evidence type="ECO:0000313" key="3">
    <source>
        <dbReference type="EMBL" id="SEL13314.1"/>
    </source>
</evidence>
<dbReference type="Proteomes" id="UP000198916">
    <property type="component" value="Unassembled WGS sequence"/>
</dbReference>
<dbReference type="OrthoDB" id="482420at2"/>
<dbReference type="InterPro" id="IPR000572">
    <property type="entry name" value="OxRdtase_Mopterin-bd_dom"/>
</dbReference>
<evidence type="ECO:0000256" key="1">
    <source>
        <dbReference type="SAM" id="SignalP"/>
    </source>
</evidence>
<protein>
    <submittedName>
        <fullName evidence="3">Oxidoreductase molybdopterin binding domain-containing protein</fullName>
    </submittedName>
</protein>
<evidence type="ECO:0000259" key="2">
    <source>
        <dbReference type="Pfam" id="PF00174"/>
    </source>
</evidence>
<feature type="domain" description="Oxidoreductase molybdopterin-binding" evidence="2">
    <location>
        <begin position="30"/>
        <end position="147"/>
    </location>
</feature>
<sequence length="170" mass="18323">MRLISKFLMATAVVITGMSVASAQDAKPAMEISGNVAAPLQLTATDLQGMVRSSVSIPNRSGDGIRRYEGVALWRLLDSVGVSTEKLNAKDIAKRYLTVRGADGFEVVFSLAELGRAYAEDEVILADRMDGQPLPASRGSFQIIVPGDLRPTRNCYQVIALTVHETNKGQ</sequence>
<dbReference type="AlphaFoldDB" id="A0A1H7MQ46"/>
<keyword evidence="1" id="KW-0732">Signal</keyword>
<reference evidence="4" key="1">
    <citation type="submission" date="2016-10" db="EMBL/GenBank/DDBJ databases">
        <authorList>
            <person name="Varghese N."/>
            <person name="Submissions S."/>
        </authorList>
    </citation>
    <scope>NUCLEOTIDE SEQUENCE [LARGE SCALE GENOMIC DNA]</scope>
    <source>
        <strain evidence="4">Jip14</strain>
    </source>
</reference>
<feature type="chain" id="PRO_5011468434" evidence="1">
    <location>
        <begin position="24"/>
        <end position="170"/>
    </location>
</feature>
<dbReference type="SUPFAM" id="SSF56524">
    <property type="entry name" value="Oxidoreductase molybdopterin-binding domain"/>
    <property type="match status" value="1"/>
</dbReference>
<dbReference type="STRING" id="332977.SAMN05421740_103602"/>
<feature type="signal peptide" evidence="1">
    <location>
        <begin position="1"/>
        <end position="23"/>
    </location>
</feature>
<dbReference type="EMBL" id="FNZR01000003">
    <property type="protein sequence ID" value="SEL13314.1"/>
    <property type="molecule type" value="Genomic_DNA"/>
</dbReference>
<name>A0A1H7MQ46_9SPHI</name>
<dbReference type="Gene3D" id="3.90.420.10">
    <property type="entry name" value="Oxidoreductase, molybdopterin-binding domain"/>
    <property type="match status" value="1"/>
</dbReference>